<dbReference type="Pfam" id="PF02615">
    <property type="entry name" value="Ldh_2"/>
    <property type="match status" value="1"/>
</dbReference>
<dbReference type="InterPro" id="IPR036111">
    <property type="entry name" value="Mal/L-sulfo/L-lacto_DH-like_sf"/>
</dbReference>
<dbReference type="SUPFAM" id="SSF89733">
    <property type="entry name" value="L-sulfolactate dehydrogenase-like"/>
    <property type="match status" value="1"/>
</dbReference>
<comment type="similarity">
    <text evidence="1">Belongs to the LDH2/MDH2 oxidoreductase family.</text>
</comment>
<dbReference type="EMBL" id="DF820464">
    <property type="protein sequence ID" value="GAK55885.1"/>
    <property type="molecule type" value="Genomic_DNA"/>
</dbReference>
<organism evidence="3">
    <name type="scientific">Vecturithrix granuli</name>
    <dbReference type="NCBI Taxonomy" id="1499967"/>
    <lineage>
        <taxon>Bacteria</taxon>
        <taxon>Candidatus Moduliflexota</taxon>
        <taxon>Candidatus Vecturitrichia</taxon>
        <taxon>Candidatus Vecturitrichales</taxon>
        <taxon>Candidatus Vecturitrichaceae</taxon>
        <taxon>Candidatus Vecturithrix</taxon>
    </lineage>
</organism>
<dbReference type="AlphaFoldDB" id="A0A081BU80"/>
<evidence type="ECO:0000313" key="3">
    <source>
        <dbReference type="EMBL" id="GAK55885.1"/>
    </source>
</evidence>
<dbReference type="InterPro" id="IPR043143">
    <property type="entry name" value="Mal/L-sulf/L-lact_DH-like_NADP"/>
</dbReference>
<keyword evidence="4" id="KW-1185">Reference proteome</keyword>
<evidence type="ECO:0000313" key="4">
    <source>
        <dbReference type="Proteomes" id="UP000030661"/>
    </source>
</evidence>
<dbReference type="InterPro" id="IPR043144">
    <property type="entry name" value="Mal/L-sulf/L-lact_DH-like_ah"/>
</dbReference>
<reference evidence="3" key="1">
    <citation type="journal article" date="2015" name="PeerJ">
        <title>First genomic representation of candidate bacterial phylum KSB3 points to enhanced environmental sensing as a trigger of wastewater bulking.</title>
        <authorList>
            <person name="Sekiguchi Y."/>
            <person name="Ohashi A."/>
            <person name="Parks D.H."/>
            <person name="Yamauchi T."/>
            <person name="Tyson G.W."/>
            <person name="Hugenholtz P."/>
        </authorList>
    </citation>
    <scope>NUCLEOTIDE SEQUENCE [LARGE SCALE GENOMIC DNA]</scope>
</reference>
<evidence type="ECO:0000256" key="1">
    <source>
        <dbReference type="ARBA" id="ARBA00006056"/>
    </source>
</evidence>
<dbReference type="HOGENOM" id="CLU_040452_3_1_0"/>
<evidence type="ECO:0000256" key="2">
    <source>
        <dbReference type="ARBA" id="ARBA00023002"/>
    </source>
</evidence>
<protein>
    <submittedName>
        <fullName evidence="3">Malate dehydrogenase</fullName>
    </submittedName>
</protein>
<dbReference type="eggNOG" id="COG2055">
    <property type="taxonomic scope" value="Bacteria"/>
</dbReference>
<sequence>MPAEQVKFKREPLQMFCQQVFQKLGVSEEDARIVADVLVTADAMDIPSHGVIRTRRYVEGLKSGLMLPNAAIETLVDSPSSLVVNAHGAMGAPVSAKTMRSIIHKAKTNGSAFGCVRDSNHFGIAGYYARMALQEDMIGIAMTNTGTLGVPTFGRQTMYGTNPIAFAAPAGKKPPFVLDMSTTVVTRGKLELYERMGKELPPGWAVDKTGKSANHAGPVLKDMLAHLGGGILPLGGFGKEHSGHKGYGLAVMVDILSAVLCGAPFGKNVFDTPESYARVSHFFGAIKISCFRDPQEFRQDMDLMLQDLNDCPVAEGEDRVWFAGQPEFEQEEASRQQGIRVLQKTYNDLCQLGQEYAVQVPPTLT</sequence>
<accession>A0A081BU80</accession>
<dbReference type="InterPro" id="IPR003767">
    <property type="entry name" value="Malate/L-lactate_DH-like"/>
</dbReference>
<dbReference type="GO" id="GO:0016491">
    <property type="term" value="F:oxidoreductase activity"/>
    <property type="evidence" value="ECO:0007669"/>
    <property type="project" value="UniProtKB-KW"/>
</dbReference>
<proteinExistence type="inferred from homology"/>
<dbReference type="Gene3D" id="1.10.1530.10">
    <property type="match status" value="1"/>
</dbReference>
<dbReference type="PANTHER" id="PTHR11091">
    <property type="entry name" value="OXIDOREDUCTASE-RELATED"/>
    <property type="match status" value="1"/>
</dbReference>
<dbReference type="STRING" id="1499967.U27_02846"/>
<dbReference type="Gene3D" id="3.30.1370.60">
    <property type="entry name" value="Hypothetical oxidoreductase yiak, domain 2"/>
    <property type="match status" value="1"/>
</dbReference>
<dbReference type="PANTHER" id="PTHR11091:SF0">
    <property type="entry name" value="MALATE DEHYDROGENASE"/>
    <property type="match status" value="1"/>
</dbReference>
<gene>
    <name evidence="3" type="ORF">U27_02846</name>
</gene>
<keyword evidence="2" id="KW-0560">Oxidoreductase</keyword>
<name>A0A081BU80_VECG1</name>
<dbReference type="Proteomes" id="UP000030661">
    <property type="component" value="Unassembled WGS sequence"/>
</dbReference>